<evidence type="ECO:0000256" key="7">
    <source>
        <dbReference type="ARBA" id="ARBA00023136"/>
    </source>
</evidence>
<gene>
    <name evidence="10" type="ORF">DMP07_05780</name>
</gene>
<dbReference type="InterPro" id="IPR043429">
    <property type="entry name" value="ArtM/GltK/GlnP/TcyL/YhdX-like"/>
</dbReference>
<feature type="transmembrane region" description="Helical" evidence="8">
    <location>
        <begin position="20"/>
        <end position="40"/>
    </location>
</feature>
<dbReference type="EMBL" id="QICB01000003">
    <property type="protein sequence ID" value="RNL19873.1"/>
    <property type="molecule type" value="Genomic_DNA"/>
</dbReference>
<accession>A0A3N0AF12</accession>
<comment type="similarity">
    <text evidence="8">Belongs to the binding-protein-dependent transport system permease family.</text>
</comment>
<dbReference type="InterPro" id="IPR035906">
    <property type="entry name" value="MetI-like_sf"/>
</dbReference>
<evidence type="ECO:0000256" key="2">
    <source>
        <dbReference type="ARBA" id="ARBA00022448"/>
    </source>
</evidence>
<evidence type="ECO:0000256" key="8">
    <source>
        <dbReference type="RuleBase" id="RU363032"/>
    </source>
</evidence>
<comment type="subcellular location">
    <subcellularLocation>
        <location evidence="1 8">Cell membrane</location>
        <topology evidence="1 8">Multi-pass membrane protein</topology>
    </subcellularLocation>
</comment>
<dbReference type="PANTHER" id="PTHR30614:SF0">
    <property type="entry name" value="L-CYSTINE TRANSPORT SYSTEM PERMEASE PROTEIN TCYL"/>
    <property type="match status" value="1"/>
</dbReference>
<dbReference type="Proteomes" id="UP000267368">
    <property type="component" value="Unassembled WGS sequence"/>
</dbReference>
<feature type="transmembrane region" description="Helical" evidence="8">
    <location>
        <begin position="184"/>
        <end position="205"/>
    </location>
</feature>
<dbReference type="NCBIfam" id="TIGR01726">
    <property type="entry name" value="HEQRo_perm_3TM"/>
    <property type="match status" value="1"/>
</dbReference>
<dbReference type="FunFam" id="1.10.3720.10:FF:000006">
    <property type="entry name" value="Glutamate/aspartate ABC transporter, permease protein GltK"/>
    <property type="match status" value="1"/>
</dbReference>
<dbReference type="Gene3D" id="1.10.3720.10">
    <property type="entry name" value="MetI-like"/>
    <property type="match status" value="1"/>
</dbReference>
<dbReference type="InterPro" id="IPR010065">
    <property type="entry name" value="AA_ABC_transptr_permease_3TM"/>
</dbReference>
<dbReference type="PROSITE" id="PS50928">
    <property type="entry name" value="ABC_TM1"/>
    <property type="match status" value="1"/>
</dbReference>
<evidence type="ECO:0000313" key="10">
    <source>
        <dbReference type="EMBL" id="RNL19873.1"/>
    </source>
</evidence>
<organism evidence="10 11">
    <name type="scientific">Slackia faecicanis</name>
    <dbReference type="NCBI Taxonomy" id="255723"/>
    <lineage>
        <taxon>Bacteria</taxon>
        <taxon>Bacillati</taxon>
        <taxon>Actinomycetota</taxon>
        <taxon>Coriobacteriia</taxon>
        <taxon>Eggerthellales</taxon>
        <taxon>Eggerthellaceae</taxon>
        <taxon>Slackia</taxon>
    </lineage>
</organism>
<evidence type="ECO:0000313" key="11">
    <source>
        <dbReference type="Proteomes" id="UP000267368"/>
    </source>
</evidence>
<reference evidence="11" key="1">
    <citation type="submission" date="2018-05" db="EMBL/GenBank/DDBJ databases">
        <title>Genome Sequencing of selected type strains of the family Eggerthellaceae.</title>
        <authorList>
            <person name="Danylec N."/>
            <person name="Stoll D.A."/>
            <person name="Doetsch A."/>
            <person name="Huch M."/>
        </authorList>
    </citation>
    <scope>NUCLEOTIDE SEQUENCE [LARGE SCALE GENOMIC DNA]</scope>
    <source>
        <strain evidence="11">DSM 17537</strain>
    </source>
</reference>
<keyword evidence="6 8" id="KW-1133">Transmembrane helix</keyword>
<proteinExistence type="inferred from homology"/>
<keyword evidence="5" id="KW-0029">Amino-acid transport</keyword>
<feature type="transmembrane region" description="Helical" evidence="8">
    <location>
        <begin position="52"/>
        <end position="75"/>
    </location>
</feature>
<dbReference type="SUPFAM" id="SSF161098">
    <property type="entry name" value="MetI-like"/>
    <property type="match status" value="1"/>
</dbReference>
<evidence type="ECO:0000256" key="5">
    <source>
        <dbReference type="ARBA" id="ARBA00022970"/>
    </source>
</evidence>
<dbReference type="GO" id="GO:0022857">
    <property type="term" value="F:transmembrane transporter activity"/>
    <property type="evidence" value="ECO:0007669"/>
    <property type="project" value="InterPro"/>
</dbReference>
<feature type="transmembrane region" description="Helical" evidence="8">
    <location>
        <begin position="87"/>
        <end position="106"/>
    </location>
</feature>
<keyword evidence="3" id="KW-1003">Cell membrane</keyword>
<dbReference type="GO" id="GO:0043190">
    <property type="term" value="C:ATP-binding cassette (ABC) transporter complex"/>
    <property type="evidence" value="ECO:0007669"/>
    <property type="project" value="InterPro"/>
</dbReference>
<protein>
    <submittedName>
        <fullName evidence="10">Polar amino acid ABC transporter permease</fullName>
    </submittedName>
</protein>
<keyword evidence="2 8" id="KW-0813">Transport</keyword>
<evidence type="ECO:0000256" key="6">
    <source>
        <dbReference type="ARBA" id="ARBA00022989"/>
    </source>
</evidence>
<evidence type="ECO:0000256" key="4">
    <source>
        <dbReference type="ARBA" id="ARBA00022692"/>
    </source>
</evidence>
<keyword evidence="7 8" id="KW-0472">Membrane</keyword>
<sequence>MDIGTMLGILGSGFLVTLQIFFLTLVGSLPLGIVVAFGRMSKFKPLALLVRFYISIMRGTPLMLQMFFIYFAPYYIFGIELSTESKFSATIVAFIINYAAYFAEIYRSGIQSVPKGQLEAAQVLGYSRVQTFTKIVLPQVVKRILPAMANEIITLVKDTSLAFAIGVGEMFSSAKALVASQVSMLPFVFAAIFYWVFNFVVEVILNRVEKKMNYYHD</sequence>
<feature type="domain" description="ABC transmembrane type-1" evidence="9">
    <location>
        <begin position="14"/>
        <end position="205"/>
    </location>
</feature>
<dbReference type="Pfam" id="PF00528">
    <property type="entry name" value="BPD_transp_1"/>
    <property type="match status" value="1"/>
</dbReference>
<dbReference type="OrthoDB" id="3181282at2"/>
<evidence type="ECO:0000259" key="9">
    <source>
        <dbReference type="PROSITE" id="PS50928"/>
    </source>
</evidence>
<feature type="transmembrane region" description="Helical" evidence="8">
    <location>
        <begin position="152"/>
        <end position="172"/>
    </location>
</feature>
<dbReference type="InterPro" id="IPR000515">
    <property type="entry name" value="MetI-like"/>
</dbReference>
<dbReference type="CDD" id="cd06261">
    <property type="entry name" value="TM_PBP2"/>
    <property type="match status" value="1"/>
</dbReference>
<name>A0A3N0AF12_9ACTN</name>
<dbReference type="GO" id="GO:0006865">
    <property type="term" value="P:amino acid transport"/>
    <property type="evidence" value="ECO:0007669"/>
    <property type="project" value="UniProtKB-KW"/>
</dbReference>
<dbReference type="AlphaFoldDB" id="A0A3N0AF12"/>
<evidence type="ECO:0000256" key="3">
    <source>
        <dbReference type="ARBA" id="ARBA00022475"/>
    </source>
</evidence>
<keyword evidence="4 8" id="KW-0812">Transmembrane</keyword>
<comment type="caution">
    <text evidence="10">The sequence shown here is derived from an EMBL/GenBank/DDBJ whole genome shotgun (WGS) entry which is preliminary data.</text>
</comment>
<dbReference type="PANTHER" id="PTHR30614">
    <property type="entry name" value="MEMBRANE COMPONENT OF AMINO ACID ABC TRANSPORTER"/>
    <property type="match status" value="1"/>
</dbReference>
<evidence type="ECO:0000256" key="1">
    <source>
        <dbReference type="ARBA" id="ARBA00004651"/>
    </source>
</evidence>
<keyword evidence="11" id="KW-1185">Reference proteome</keyword>